<name>J7S898_HUIN7</name>
<evidence type="ECO:0000313" key="2">
    <source>
        <dbReference type="EMBL" id="CCK70796.1"/>
    </source>
</evidence>
<dbReference type="HOGENOM" id="CLU_1026980_0_0_1"/>
<dbReference type="RefSeq" id="XP_022465042.1">
    <property type="nucleotide sequence ID" value="XM_022608557.1"/>
</dbReference>
<dbReference type="GeneID" id="34526511"/>
<keyword evidence="3" id="KW-1185">Reference proteome</keyword>
<evidence type="ECO:0000256" key="1">
    <source>
        <dbReference type="SAM" id="MobiDB-lite"/>
    </source>
</evidence>
<feature type="region of interest" description="Disordered" evidence="1">
    <location>
        <begin position="51"/>
        <end position="71"/>
    </location>
</feature>
<gene>
    <name evidence="2" type="primary">KNAG0F01280</name>
    <name evidence="2" type="ordered locus">KNAG_0F01280</name>
</gene>
<feature type="compositionally biased region" description="Pro residues" evidence="1">
    <location>
        <begin position="57"/>
        <end position="69"/>
    </location>
</feature>
<proteinExistence type="predicted"/>
<dbReference type="EMBL" id="HE978319">
    <property type="protein sequence ID" value="CCK70796.1"/>
    <property type="molecule type" value="Genomic_DNA"/>
</dbReference>
<dbReference type="Proteomes" id="UP000006310">
    <property type="component" value="Chromosome 6"/>
</dbReference>
<protein>
    <submittedName>
        <fullName evidence="2">Uncharacterized protein</fullName>
    </submittedName>
</protein>
<accession>J7S898</accession>
<feature type="compositionally biased region" description="Basic residues" evidence="1">
    <location>
        <begin position="155"/>
        <end position="165"/>
    </location>
</feature>
<dbReference type="AlphaFoldDB" id="J7S898"/>
<organism evidence="2 3">
    <name type="scientific">Huiozyma naganishii (strain ATCC MYA-139 / BCRC 22969 / CBS 8797 / KCTC 17520 / NBRC 10181 / NCYC 3082 / Yp74L-3)</name>
    <name type="common">Yeast</name>
    <name type="synonym">Kazachstania naganishii</name>
    <dbReference type="NCBI Taxonomy" id="1071383"/>
    <lineage>
        <taxon>Eukaryota</taxon>
        <taxon>Fungi</taxon>
        <taxon>Dikarya</taxon>
        <taxon>Ascomycota</taxon>
        <taxon>Saccharomycotina</taxon>
        <taxon>Saccharomycetes</taxon>
        <taxon>Saccharomycetales</taxon>
        <taxon>Saccharomycetaceae</taxon>
        <taxon>Huiozyma</taxon>
    </lineage>
</organism>
<dbReference type="KEGG" id="kng:KNAG_0F01280"/>
<reference evidence="2 3" key="1">
    <citation type="journal article" date="2011" name="Proc. Natl. Acad. Sci. U.S.A.">
        <title>Evolutionary erosion of yeast sex chromosomes by mating-type switching accidents.</title>
        <authorList>
            <person name="Gordon J.L."/>
            <person name="Armisen D."/>
            <person name="Proux-Wera E."/>
            <person name="Oheigeartaigh S.S."/>
            <person name="Byrne K.P."/>
            <person name="Wolfe K.H."/>
        </authorList>
    </citation>
    <scope>NUCLEOTIDE SEQUENCE [LARGE SCALE GENOMIC DNA]</scope>
    <source>
        <strain evidence="3">ATCC MYA-139 / BCRC 22969 / CBS 8797 / CCRC 22969 / KCTC 17520 / NBRC 10181 / NCYC 3082</strain>
    </source>
</reference>
<feature type="region of interest" description="Disordered" evidence="1">
    <location>
        <begin position="110"/>
        <end position="220"/>
    </location>
</feature>
<reference evidence="3" key="2">
    <citation type="submission" date="2012-08" db="EMBL/GenBank/DDBJ databases">
        <title>Genome sequence of Kazachstania naganishii.</title>
        <authorList>
            <person name="Gordon J.L."/>
            <person name="Armisen D."/>
            <person name="Proux-Wera E."/>
            <person name="OhEigeartaigh S.S."/>
            <person name="Byrne K.P."/>
            <person name="Wolfe K.H."/>
        </authorList>
    </citation>
    <scope>NUCLEOTIDE SEQUENCE [LARGE SCALE GENOMIC DNA]</scope>
    <source>
        <strain evidence="3">ATCC MYA-139 / BCRC 22969 / CBS 8797 / CCRC 22969 / KCTC 17520 / NBRC 10181 / NCYC 3082</strain>
    </source>
</reference>
<sequence>MVQKSFKLCELQSAFASLSMGPPQRGNNKSRKTKQNKIKKHVLWMHGCTVTQSYTRTPPPRPRPSPLPFGLPSSALLFPKGGDRALRSYSRPLRQPLVYPCRARRHHYQCPDRDGPPIVPRPLSAPLTNPTTVPPGVNPIMSRRTMAPRQSVAPRKQKAAQKRARGTAPAPPPEPAVPSHTHTRTQDRPPENTPQHRGKIGITRRQGGGERERDNAAQYNTRASPSLAVSAAVVHREQRTFILAHPRYTTVLLLLLLLHPQPPQTAVTLKS</sequence>
<evidence type="ECO:0000313" key="3">
    <source>
        <dbReference type="Proteomes" id="UP000006310"/>
    </source>
</evidence>